<dbReference type="Proteomes" id="UP000012099">
    <property type="component" value="Unassembled WGS sequence"/>
</dbReference>
<evidence type="ECO:0000256" key="2">
    <source>
        <dbReference type="ARBA" id="ARBA00022741"/>
    </source>
</evidence>
<evidence type="ECO:0000256" key="6">
    <source>
        <dbReference type="SAM" id="Coils"/>
    </source>
</evidence>
<dbReference type="Gene3D" id="2.40.30.270">
    <property type="match status" value="1"/>
</dbReference>
<dbReference type="PANTHER" id="PTHR43788:SF8">
    <property type="entry name" value="DNA-BINDING PROTEIN SMUBP-2"/>
    <property type="match status" value="1"/>
</dbReference>
<evidence type="ECO:0000259" key="8">
    <source>
        <dbReference type="Pfam" id="PF13087"/>
    </source>
</evidence>
<dbReference type="Gene3D" id="3.40.50.300">
    <property type="entry name" value="P-loop containing nucleotide triphosphate hydrolases"/>
    <property type="match status" value="2"/>
</dbReference>
<name>A0ABP2T475_9LEPT</name>
<comment type="similarity">
    <text evidence="1">Belongs to the DNA2/NAM7 helicase family.</text>
</comment>
<evidence type="ECO:0000256" key="3">
    <source>
        <dbReference type="ARBA" id="ARBA00022801"/>
    </source>
</evidence>
<comment type="caution">
    <text evidence="9">The sequence shown here is derived from an EMBL/GenBank/DDBJ whole genome shotgun (WGS) entry which is preliminary data.</text>
</comment>
<keyword evidence="2" id="KW-0547">Nucleotide-binding</keyword>
<evidence type="ECO:0000256" key="5">
    <source>
        <dbReference type="ARBA" id="ARBA00022840"/>
    </source>
</evidence>
<keyword evidence="5" id="KW-0067">ATP-binding</keyword>
<dbReference type="Pfam" id="PF13087">
    <property type="entry name" value="AAA_12"/>
    <property type="match status" value="1"/>
</dbReference>
<feature type="domain" description="DNA2/NAM7 helicase helicase" evidence="7">
    <location>
        <begin position="189"/>
        <end position="410"/>
    </location>
</feature>
<dbReference type="EMBL" id="AHMH02000145">
    <property type="protein sequence ID" value="EMM98716.1"/>
    <property type="molecule type" value="Genomic_DNA"/>
</dbReference>
<protein>
    <submittedName>
        <fullName evidence="9">AAA domain protein</fullName>
    </submittedName>
</protein>
<evidence type="ECO:0000259" key="7">
    <source>
        <dbReference type="Pfam" id="PF13086"/>
    </source>
</evidence>
<evidence type="ECO:0000256" key="4">
    <source>
        <dbReference type="ARBA" id="ARBA00022806"/>
    </source>
</evidence>
<reference evidence="9 10" key="1">
    <citation type="submission" date="2013-01" db="EMBL/GenBank/DDBJ databases">
        <authorList>
            <person name="Harkins D.M."/>
            <person name="Durkin A.S."/>
            <person name="Brinkac L.M."/>
            <person name="Haft D.H."/>
            <person name="Selengut J.D."/>
            <person name="Sanka R."/>
            <person name="DePew J."/>
            <person name="Purushe J."/>
            <person name="Whelen A.C."/>
            <person name="Vinetz J.M."/>
            <person name="Sutton G.G."/>
            <person name="Nierman W.C."/>
            <person name="Fouts D.E."/>
        </authorList>
    </citation>
    <scope>NUCLEOTIDE SEQUENCE [LARGE SCALE GENOMIC DNA]</scope>
    <source>
        <strain evidence="9 10">2007001578</strain>
    </source>
</reference>
<sequence>MKDKNFSDSVSELEFVRTELEREKKEEDSIFSKDWLSRPISDRIQQGITLYPIVYEEQTLGREGSWILTFRFPNQEEYPKKFQTGAPVQLGKNEDRIRAILVSLHKEKIKISIEEVPEWAEEGKCFLDLLPDETSYKEMFYALDVVASATKGTRLYVNRELLLGYGKPDLISIRDSDRSRILERMDTSLNESQKNAVLHCVLSQDVAVIHGPPGTGKTTTLTEIVSQLVVEEKKVLVSAPTHSACDLLVESISAKGIPVLRLGHPARVSEAAIHSTLDYKLFHHPDGKLLNEYKKDVIEISKQAKKFKRNFGEKEREERKNLFMEVKELKKTIRSMEIGLIDSLVSSHSVIVSTPVASARGVLENRTFDFCVLDESSQALEPAFWIPILKSDRVILAGDHKQLPPTLFSEKSFLEFTLFEKVIERLKSYERVFLLDTQYRMKDEIVSFSSKEFYSGLLKPGRPEKERFFDFPKTFPFLNVFQWIDTAGTDSEEVIVDDSISNPFEADLQVRLCSLLKENNWPEEEITILSPYRAQVRLIAEKLRDAGFTKISVSTIDSFQGRENRCILLGFVRSNSGLLR</sequence>
<dbReference type="PANTHER" id="PTHR43788">
    <property type="entry name" value="DNA2/NAM7 HELICASE FAMILY MEMBER"/>
    <property type="match status" value="1"/>
</dbReference>
<dbReference type="InterPro" id="IPR041677">
    <property type="entry name" value="DNA2/NAM7_AAA_11"/>
</dbReference>
<accession>A0ABP2T475</accession>
<dbReference type="InterPro" id="IPR050534">
    <property type="entry name" value="Coronavir_polyprotein_1ab"/>
</dbReference>
<dbReference type="InterPro" id="IPR027417">
    <property type="entry name" value="P-loop_NTPase"/>
</dbReference>
<feature type="coiled-coil region" evidence="6">
    <location>
        <begin position="290"/>
        <end position="332"/>
    </location>
</feature>
<keyword evidence="4" id="KW-0347">Helicase</keyword>
<keyword evidence="6" id="KW-0175">Coiled coil</keyword>
<gene>
    <name evidence="9" type="ORF">LEP1GSC035_0912</name>
</gene>
<keyword evidence="10" id="KW-1185">Reference proteome</keyword>
<evidence type="ECO:0000256" key="1">
    <source>
        <dbReference type="ARBA" id="ARBA00007913"/>
    </source>
</evidence>
<dbReference type="RefSeq" id="WP_004433385.1">
    <property type="nucleotide sequence ID" value="NZ_AHMH02000145.1"/>
</dbReference>
<feature type="domain" description="DNA2/NAM7 helicase-like C-terminal" evidence="8">
    <location>
        <begin position="415"/>
        <end position="576"/>
    </location>
</feature>
<dbReference type="InterPro" id="IPR041679">
    <property type="entry name" value="DNA2/NAM7-like_C"/>
</dbReference>
<dbReference type="InterPro" id="IPR047187">
    <property type="entry name" value="SF1_C_Upf1"/>
</dbReference>
<dbReference type="CDD" id="cd18808">
    <property type="entry name" value="SF1_C_Upf1"/>
    <property type="match status" value="1"/>
</dbReference>
<proteinExistence type="inferred from homology"/>
<dbReference type="Pfam" id="PF13086">
    <property type="entry name" value="AAA_11"/>
    <property type="match status" value="1"/>
</dbReference>
<keyword evidence="3" id="KW-0378">Hydrolase</keyword>
<organism evidence="9 10">
    <name type="scientific">Leptospira noguchii str. 2007001578</name>
    <dbReference type="NCBI Taxonomy" id="1049974"/>
    <lineage>
        <taxon>Bacteria</taxon>
        <taxon>Pseudomonadati</taxon>
        <taxon>Spirochaetota</taxon>
        <taxon>Spirochaetia</taxon>
        <taxon>Leptospirales</taxon>
        <taxon>Leptospiraceae</taxon>
        <taxon>Leptospira</taxon>
    </lineage>
</organism>
<evidence type="ECO:0000313" key="9">
    <source>
        <dbReference type="EMBL" id="EMM98716.1"/>
    </source>
</evidence>
<dbReference type="SUPFAM" id="SSF52540">
    <property type="entry name" value="P-loop containing nucleoside triphosphate hydrolases"/>
    <property type="match status" value="1"/>
</dbReference>
<evidence type="ECO:0000313" key="10">
    <source>
        <dbReference type="Proteomes" id="UP000012099"/>
    </source>
</evidence>